<dbReference type="Pfam" id="PF02673">
    <property type="entry name" value="BacA"/>
    <property type="match status" value="1"/>
</dbReference>
<dbReference type="GO" id="GO:0050380">
    <property type="term" value="F:undecaprenyl-diphosphatase activity"/>
    <property type="evidence" value="ECO:0007669"/>
    <property type="project" value="UniProtKB-EC"/>
</dbReference>
<keyword evidence="9 12" id="KW-0472">Membrane</keyword>
<keyword evidence="6 12" id="KW-0812">Transmembrane</keyword>
<feature type="transmembrane region" description="Helical" evidence="12">
    <location>
        <begin position="249"/>
        <end position="267"/>
    </location>
</feature>
<evidence type="ECO:0000256" key="6">
    <source>
        <dbReference type="ARBA" id="ARBA00022692"/>
    </source>
</evidence>
<evidence type="ECO:0000256" key="4">
    <source>
        <dbReference type="ARBA" id="ARBA00021581"/>
    </source>
</evidence>
<evidence type="ECO:0000256" key="3">
    <source>
        <dbReference type="ARBA" id="ARBA00012374"/>
    </source>
</evidence>
<sequence>MDWLQALVLGIVQGLSEFLPISSTAHLRIVPHLLDWPDPGTEFSAVIQLGTLVAVILYFRQDVWQLSTAAIESLIKRELLGTTESRMAWSIAAGTIPVVVLGLGFKDFIKYEARELWVIGTALIVLAIFLYLAERLSPRNRDIKQLSFLQIQWIGLTQALALIPGCSRSGSTIMGGLMVGLNREAAARFSFLLGLPAIFGSGLYELKELIELGISSAGYLNLAVGISAAFVTGYLSIELLLRFLRNHGTLVFVIYRIVIGTGILLFLV</sequence>
<feature type="transmembrane region" description="Helical" evidence="12">
    <location>
        <begin position="185"/>
        <end position="206"/>
    </location>
</feature>
<feature type="transmembrane region" description="Helical" evidence="12">
    <location>
        <begin position="218"/>
        <end position="237"/>
    </location>
</feature>
<feature type="transmembrane region" description="Helical" evidence="12">
    <location>
        <begin position="87"/>
        <end position="105"/>
    </location>
</feature>
<keyword evidence="7" id="KW-0378">Hydrolase</keyword>
<evidence type="ECO:0000256" key="12">
    <source>
        <dbReference type="SAM" id="Phobius"/>
    </source>
</evidence>
<evidence type="ECO:0000256" key="5">
    <source>
        <dbReference type="ARBA" id="ARBA00022475"/>
    </source>
</evidence>
<evidence type="ECO:0000256" key="9">
    <source>
        <dbReference type="ARBA" id="ARBA00023136"/>
    </source>
</evidence>
<dbReference type="EC" id="3.6.1.27" evidence="3"/>
<dbReference type="NCBIfam" id="TIGR00753">
    <property type="entry name" value="undec_PP_bacA"/>
    <property type="match status" value="1"/>
</dbReference>
<name>A0A381RIL5_9ZZZZ</name>
<organism evidence="13">
    <name type="scientific">marine metagenome</name>
    <dbReference type="NCBI Taxonomy" id="408172"/>
    <lineage>
        <taxon>unclassified sequences</taxon>
        <taxon>metagenomes</taxon>
        <taxon>ecological metagenomes</taxon>
    </lineage>
</organism>
<comment type="subcellular location">
    <subcellularLocation>
        <location evidence="1">Cell membrane</location>
        <topology evidence="1">Multi-pass membrane protein</topology>
    </subcellularLocation>
</comment>
<evidence type="ECO:0000256" key="10">
    <source>
        <dbReference type="ARBA" id="ARBA00032707"/>
    </source>
</evidence>
<comment type="similarity">
    <text evidence="2">Belongs to the UppP family.</text>
</comment>
<evidence type="ECO:0000256" key="2">
    <source>
        <dbReference type="ARBA" id="ARBA00010621"/>
    </source>
</evidence>
<feature type="transmembrane region" description="Helical" evidence="12">
    <location>
        <begin position="146"/>
        <end position="165"/>
    </location>
</feature>
<dbReference type="GO" id="GO:0005886">
    <property type="term" value="C:plasma membrane"/>
    <property type="evidence" value="ECO:0007669"/>
    <property type="project" value="UniProtKB-SubCell"/>
</dbReference>
<gene>
    <name evidence="13" type="ORF">METZ01_LOCUS44516</name>
</gene>
<evidence type="ECO:0000256" key="1">
    <source>
        <dbReference type="ARBA" id="ARBA00004651"/>
    </source>
</evidence>
<protein>
    <recommendedName>
        <fullName evidence="4">Undecaprenyl-diphosphatase</fullName>
        <ecNumber evidence="3">3.6.1.27</ecNumber>
    </recommendedName>
    <alternativeName>
        <fullName evidence="10">Undecaprenyl pyrophosphate phosphatase</fullName>
    </alternativeName>
</protein>
<evidence type="ECO:0000256" key="11">
    <source>
        <dbReference type="ARBA" id="ARBA00047594"/>
    </source>
</evidence>
<feature type="transmembrane region" description="Helical" evidence="12">
    <location>
        <begin position="117"/>
        <end position="134"/>
    </location>
</feature>
<keyword evidence="5" id="KW-1003">Cell membrane</keyword>
<dbReference type="EMBL" id="UINC01001994">
    <property type="protein sequence ID" value="SUZ91662.1"/>
    <property type="molecule type" value="Genomic_DNA"/>
</dbReference>
<evidence type="ECO:0000256" key="7">
    <source>
        <dbReference type="ARBA" id="ARBA00022801"/>
    </source>
</evidence>
<keyword evidence="8 12" id="KW-1133">Transmembrane helix</keyword>
<dbReference type="InterPro" id="IPR003824">
    <property type="entry name" value="UppP"/>
</dbReference>
<dbReference type="HAMAP" id="MF_01006">
    <property type="entry name" value="Undec_diphosphatase"/>
    <property type="match status" value="1"/>
</dbReference>
<proteinExistence type="inferred from homology"/>
<comment type="catalytic activity">
    <reaction evidence="11">
        <text>di-trans,octa-cis-undecaprenyl diphosphate + H2O = di-trans,octa-cis-undecaprenyl phosphate + phosphate + H(+)</text>
        <dbReference type="Rhea" id="RHEA:28094"/>
        <dbReference type="ChEBI" id="CHEBI:15377"/>
        <dbReference type="ChEBI" id="CHEBI:15378"/>
        <dbReference type="ChEBI" id="CHEBI:43474"/>
        <dbReference type="ChEBI" id="CHEBI:58405"/>
        <dbReference type="ChEBI" id="CHEBI:60392"/>
        <dbReference type="EC" id="3.6.1.27"/>
    </reaction>
</comment>
<accession>A0A381RIL5</accession>
<dbReference type="AlphaFoldDB" id="A0A381RIL5"/>
<reference evidence="13" key="1">
    <citation type="submission" date="2018-05" db="EMBL/GenBank/DDBJ databases">
        <authorList>
            <person name="Lanie J.A."/>
            <person name="Ng W.-L."/>
            <person name="Kazmierczak K.M."/>
            <person name="Andrzejewski T.M."/>
            <person name="Davidsen T.M."/>
            <person name="Wayne K.J."/>
            <person name="Tettelin H."/>
            <person name="Glass J.I."/>
            <person name="Rusch D."/>
            <person name="Podicherti R."/>
            <person name="Tsui H.-C.T."/>
            <person name="Winkler M.E."/>
        </authorList>
    </citation>
    <scope>NUCLEOTIDE SEQUENCE</scope>
</reference>
<dbReference type="PANTHER" id="PTHR30622:SF4">
    <property type="entry name" value="UNDECAPRENYL-DIPHOSPHATASE"/>
    <property type="match status" value="1"/>
</dbReference>
<evidence type="ECO:0000256" key="8">
    <source>
        <dbReference type="ARBA" id="ARBA00022989"/>
    </source>
</evidence>
<evidence type="ECO:0000313" key="13">
    <source>
        <dbReference type="EMBL" id="SUZ91662.1"/>
    </source>
</evidence>
<dbReference type="PANTHER" id="PTHR30622">
    <property type="entry name" value="UNDECAPRENYL-DIPHOSPHATASE"/>
    <property type="match status" value="1"/>
</dbReference>